<dbReference type="InterPro" id="IPR023057">
    <property type="entry name" value="GlnE"/>
</dbReference>
<evidence type="ECO:0000256" key="2">
    <source>
        <dbReference type="ARBA" id="ARBA00022695"/>
    </source>
</evidence>
<dbReference type="InterPro" id="IPR005190">
    <property type="entry name" value="GlnE_rpt_dom"/>
</dbReference>
<feature type="domain" description="Glutamate-ammonia ligase adenylyltransferase repeated" evidence="7">
    <location>
        <begin position="41"/>
        <end position="271"/>
    </location>
</feature>
<dbReference type="Proteomes" id="UP000244912">
    <property type="component" value="Unassembled WGS sequence"/>
</dbReference>
<evidence type="ECO:0000313" key="10">
    <source>
        <dbReference type="Proteomes" id="UP000244912"/>
    </source>
</evidence>
<keyword evidence="2 9" id="KW-0548">Nucleotidyltransferase</keyword>
<evidence type="ECO:0000256" key="1">
    <source>
        <dbReference type="ARBA" id="ARBA00022679"/>
    </source>
</evidence>
<dbReference type="GO" id="GO:0005829">
    <property type="term" value="C:cytosol"/>
    <property type="evidence" value="ECO:0007669"/>
    <property type="project" value="TreeGrafter"/>
</dbReference>
<evidence type="ECO:0000256" key="3">
    <source>
        <dbReference type="ARBA" id="ARBA00022741"/>
    </source>
</evidence>
<evidence type="ECO:0000256" key="6">
    <source>
        <dbReference type="ARBA" id="ARBA00023268"/>
    </source>
</evidence>
<reference evidence="9 10" key="1">
    <citation type="submission" date="2018-03" db="EMBL/GenBank/DDBJ databases">
        <authorList>
            <person name="Keele B.F."/>
        </authorList>
    </citation>
    <scope>NUCLEOTIDE SEQUENCE [LARGE SCALE GENOMIC DNA]</scope>
    <source>
        <strain evidence="9 10">CECT 8504</strain>
    </source>
</reference>
<dbReference type="Pfam" id="PF08335">
    <property type="entry name" value="GlnD_UR_UTase"/>
    <property type="match status" value="1"/>
</dbReference>
<dbReference type="GO" id="GO:0005524">
    <property type="term" value="F:ATP binding"/>
    <property type="evidence" value="ECO:0007669"/>
    <property type="project" value="UniProtKB-KW"/>
</dbReference>
<dbReference type="GO" id="GO:0000820">
    <property type="term" value="P:regulation of glutamine family amino acid metabolic process"/>
    <property type="evidence" value="ECO:0007669"/>
    <property type="project" value="TreeGrafter"/>
</dbReference>
<organism evidence="9 10">
    <name type="scientific">Palleronia abyssalis</name>
    <dbReference type="NCBI Taxonomy" id="1501240"/>
    <lineage>
        <taxon>Bacteria</taxon>
        <taxon>Pseudomonadati</taxon>
        <taxon>Pseudomonadota</taxon>
        <taxon>Alphaproteobacteria</taxon>
        <taxon>Rhodobacterales</taxon>
        <taxon>Roseobacteraceae</taxon>
        <taxon>Palleronia</taxon>
    </lineage>
</organism>
<dbReference type="InterPro" id="IPR043519">
    <property type="entry name" value="NT_sf"/>
</dbReference>
<dbReference type="Gene3D" id="3.30.460.10">
    <property type="entry name" value="Beta Polymerase, domain 2"/>
    <property type="match status" value="2"/>
</dbReference>
<feature type="domain" description="Glutamate-ammonia ligase adenylyltransferase repeated" evidence="7">
    <location>
        <begin position="525"/>
        <end position="757"/>
    </location>
</feature>
<evidence type="ECO:0000313" key="9">
    <source>
        <dbReference type="EMBL" id="SPJ23999.1"/>
    </source>
</evidence>
<keyword evidence="10" id="KW-1185">Reference proteome</keyword>
<dbReference type="GO" id="GO:0008882">
    <property type="term" value="F:[glutamate-ammonia-ligase] adenylyltransferase activity"/>
    <property type="evidence" value="ECO:0007669"/>
    <property type="project" value="InterPro"/>
</dbReference>
<dbReference type="Gene3D" id="1.20.120.330">
    <property type="entry name" value="Nucleotidyltransferases domain 2"/>
    <property type="match status" value="2"/>
</dbReference>
<dbReference type="SUPFAM" id="SSF81301">
    <property type="entry name" value="Nucleotidyltransferase"/>
    <property type="match status" value="2"/>
</dbReference>
<protein>
    <submittedName>
        <fullName evidence="9">Bifunctional glutamine synthetase adenylyltransferase/adenylyl-removing enzyme</fullName>
    </submittedName>
</protein>
<dbReference type="AlphaFoldDB" id="A0A2R8BV17"/>
<dbReference type="Pfam" id="PF03710">
    <property type="entry name" value="GlnE"/>
    <property type="match status" value="2"/>
</dbReference>
<feature type="domain" description="PII-uridylyltransferase/Glutamine-synthetase adenylyltransferase" evidence="8">
    <location>
        <begin position="303"/>
        <end position="436"/>
    </location>
</feature>
<dbReference type="SUPFAM" id="SSF81593">
    <property type="entry name" value="Nucleotidyltransferase substrate binding subunit/domain"/>
    <property type="match status" value="2"/>
</dbReference>
<name>A0A2R8BV17_9RHOB</name>
<accession>A0A2R8BV17</accession>
<dbReference type="RefSeq" id="WP_306419525.1">
    <property type="nucleotide sequence ID" value="NZ_ONZF01000003.1"/>
</dbReference>
<dbReference type="CDD" id="cd05401">
    <property type="entry name" value="NT_GlnE_GlnD_like"/>
    <property type="match status" value="2"/>
</dbReference>
<dbReference type="PANTHER" id="PTHR30621:SF0">
    <property type="entry name" value="BIFUNCTIONAL GLUTAMINE SYNTHETASE ADENYLYLTRANSFERASE_ADENYLYL-REMOVING ENZYME"/>
    <property type="match status" value="1"/>
</dbReference>
<keyword evidence="3" id="KW-0547">Nucleotide-binding</keyword>
<dbReference type="InterPro" id="IPR013546">
    <property type="entry name" value="PII_UdlTrfase/GS_AdlTrfase"/>
</dbReference>
<proteinExistence type="predicted"/>
<keyword evidence="1 9" id="KW-0808">Transferase</keyword>
<keyword evidence="6" id="KW-0511">Multifunctional enzyme</keyword>
<evidence type="ECO:0000256" key="4">
    <source>
        <dbReference type="ARBA" id="ARBA00022840"/>
    </source>
</evidence>
<evidence type="ECO:0000259" key="7">
    <source>
        <dbReference type="Pfam" id="PF03710"/>
    </source>
</evidence>
<keyword evidence="5" id="KW-0460">Magnesium</keyword>
<evidence type="ECO:0000256" key="5">
    <source>
        <dbReference type="ARBA" id="ARBA00022842"/>
    </source>
</evidence>
<evidence type="ECO:0000259" key="8">
    <source>
        <dbReference type="Pfam" id="PF08335"/>
    </source>
</evidence>
<dbReference type="PANTHER" id="PTHR30621">
    <property type="entry name" value="GLUTAMINE SYNTHETASE ADENYLYLTRANSFERASE"/>
    <property type="match status" value="1"/>
</dbReference>
<gene>
    <name evidence="9" type="primary">glnE</name>
    <name evidence="9" type="ORF">PAA8504_01821</name>
</gene>
<keyword evidence="4" id="KW-0067">ATP-binding</keyword>
<dbReference type="EMBL" id="ONZF01000003">
    <property type="protein sequence ID" value="SPJ23999.1"/>
    <property type="molecule type" value="Genomic_DNA"/>
</dbReference>
<sequence length="923" mass="100566">MHMSLTARITRWPSPFETDRARETLDTVGTLPDRAGDLVAGIAGCSPYLRGLIEREAEWVRHAVEGDPETLLHTILSDVNAAQDADLAAALRQAKRRVALLTALCDCGGVWSLGEVTGALTRLADLAVDRAWRREIATERQRKRLPPSEADAGGFVALAMGKMGAFELNYSSDIDLICLFDEGAYDPGEIGQVRSALVKAGQRACRLLSETDADGYVFRTDLRLRPDPSVTPICMGMAAAERYYESLGRTWERAAHIKARPCAGDVRAGERYLCDLRPFVWRRHLDFAAIRDAHDMRLRIRDHKGLGGPIRLDGHDMKLGRGGIREIEFFTQTRQIIAGGRDESLRVRGTVEGLNRLVAAGWVPADVAETLAEDYAAHREVEHRIQMIADRQTHELPDDAEGFDRLAAFMGTDTATLKRNLTESLSRVSELTEDFFAPTPAPRSEVDLTPDQARIVEGWRGVPALRSERALDIFDRIKADLLKRLLSGPRADKALVNFDGFLRGLPAGVQLFSLFEANPELLTLIADIAGTTTELSSYLSRNAAVLDAVLVGDFFRPWPGEAALTGDLSTALQADDDYERQLDTARRWARDWHFRIGVHHLRGLIDGAEAGRQYTDLATSVIRSLWPTVQAEFAGKHGAAPGRGAMVLGMGSLGAGHLTARSDLDLIVIYDADGADSSDGRRPLPARTYYARLTQALVTALTVPTAEGRLYEVDMRLRPSGKQGPVATALSAFDTYQRDQAWTWEHLALTRACGIAGPPGLIDDVDGIRRAVIGEDHDAGAVLSDARAMLDRLSEAKPGGAWDMKAGPGRLMEIELAAQAMGLLAGSDARAPAAQIEAGKARGLIAGALAATLSEAHERLSRVQDAKRLLVEDRLDPGDLGAAAEEMILRETGCGSIAELSDRIDEWAALAAKAVREVLHAER</sequence>